<dbReference type="AlphaFoldDB" id="A0A444U2L0"/>
<evidence type="ECO:0000313" key="2">
    <source>
        <dbReference type="EMBL" id="RXM29404.1"/>
    </source>
</evidence>
<name>A0A444U2L0_ACIRT</name>
<gene>
    <name evidence="2" type="ORF">EOD39_8807</name>
</gene>
<proteinExistence type="predicted"/>
<feature type="region of interest" description="Disordered" evidence="1">
    <location>
        <begin position="91"/>
        <end position="110"/>
    </location>
</feature>
<organism evidence="2 3">
    <name type="scientific">Acipenser ruthenus</name>
    <name type="common">Sterlet sturgeon</name>
    <dbReference type="NCBI Taxonomy" id="7906"/>
    <lineage>
        <taxon>Eukaryota</taxon>
        <taxon>Metazoa</taxon>
        <taxon>Chordata</taxon>
        <taxon>Craniata</taxon>
        <taxon>Vertebrata</taxon>
        <taxon>Euteleostomi</taxon>
        <taxon>Actinopterygii</taxon>
        <taxon>Chondrostei</taxon>
        <taxon>Acipenseriformes</taxon>
        <taxon>Acipenseridae</taxon>
        <taxon>Acipenser</taxon>
    </lineage>
</organism>
<sequence length="110" mass="12494">MDLEWGSRGQFGHSQQPGLLRTELWGWTRKAGVPLYKLAAAIKDLTCWAFVHMPSLVQEELAWDQFVEALEPGQLQSKVHLLHPQSFQEELEMAHKRGSSQDEGYDSCVA</sequence>
<evidence type="ECO:0000256" key="1">
    <source>
        <dbReference type="SAM" id="MobiDB-lite"/>
    </source>
</evidence>
<accession>A0A444U2L0</accession>
<reference evidence="2 3" key="1">
    <citation type="submission" date="2019-01" db="EMBL/GenBank/DDBJ databases">
        <title>Draft Genome and Complete Hox-Cluster Characterization of the Sterlet Sturgeon (Acipenser ruthenus).</title>
        <authorList>
            <person name="Wei Q."/>
        </authorList>
    </citation>
    <scope>NUCLEOTIDE SEQUENCE [LARGE SCALE GENOMIC DNA]</scope>
    <source>
        <strain evidence="2">WHYD16114868_AA</strain>
        <tissue evidence="2">Blood</tissue>
    </source>
</reference>
<dbReference type="EMBL" id="SCEB01215460">
    <property type="protein sequence ID" value="RXM29404.1"/>
    <property type="molecule type" value="Genomic_DNA"/>
</dbReference>
<evidence type="ECO:0000313" key="3">
    <source>
        <dbReference type="Proteomes" id="UP000289886"/>
    </source>
</evidence>
<dbReference type="Proteomes" id="UP000289886">
    <property type="component" value="Unassembled WGS sequence"/>
</dbReference>
<comment type="caution">
    <text evidence="2">The sequence shown here is derived from an EMBL/GenBank/DDBJ whole genome shotgun (WGS) entry which is preliminary data.</text>
</comment>
<keyword evidence="3" id="KW-1185">Reference proteome</keyword>
<protein>
    <submittedName>
        <fullName evidence="2">Uncharacterized protein</fullName>
    </submittedName>
</protein>